<dbReference type="NCBIfam" id="NF002542">
    <property type="entry name" value="PRK02101.1-3"/>
    <property type="match status" value="1"/>
</dbReference>
<dbReference type="Pfam" id="PF03883">
    <property type="entry name" value="H2O2_YaaD"/>
    <property type="match status" value="1"/>
</dbReference>
<dbReference type="OrthoDB" id="9777133at2"/>
<dbReference type="PANTHER" id="PTHR30283">
    <property type="entry name" value="PEROXIDE STRESS RESPONSE PROTEIN YAAA"/>
    <property type="match status" value="1"/>
</dbReference>
<keyword evidence="3" id="KW-1185">Reference proteome</keyword>
<dbReference type="RefSeq" id="WP_111334084.1">
    <property type="nucleotide sequence ID" value="NZ_CP030032.1"/>
</dbReference>
<sequence length="261" mass="30533">MLAIVSPSKSLDFESELPTNLYTQPEFLDQSQLLIDQLRGFDVDGLRELMSVSENLAELNVERNHAFETPFTPENARPAIFAFTGDVYTDFQLAKYREEDFDYVQDHLRILSGLYGLLRPLDLIQPYRLEMGTRLENERGKNLYEFWGERITDALAVALEAQAQGDEPILLNLASKEYFSSVDFKRLNARVVDVKFMDLKGDKYKTITFYLKRLRGTMVDWMVRNKVDSLEELKNFKERNYYFCPERSSKDTLVFLRDEKP</sequence>
<name>A0A2Z4FKN4_9DELT</name>
<dbReference type="EMBL" id="CP030032">
    <property type="protein sequence ID" value="AWV89452.1"/>
    <property type="molecule type" value="Genomic_DNA"/>
</dbReference>
<protein>
    <recommendedName>
        <fullName evidence="1">UPF0246 protein DN745_08915</fullName>
    </recommendedName>
</protein>
<gene>
    <name evidence="2" type="ORF">DN745_08915</name>
</gene>
<comment type="similarity">
    <text evidence="1">Belongs to the UPF0246 family.</text>
</comment>
<organism evidence="2 3">
    <name type="scientific">Bradymonas sediminis</name>
    <dbReference type="NCBI Taxonomy" id="1548548"/>
    <lineage>
        <taxon>Bacteria</taxon>
        <taxon>Deltaproteobacteria</taxon>
        <taxon>Bradymonadales</taxon>
        <taxon>Bradymonadaceae</taxon>
        <taxon>Bradymonas</taxon>
    </lineage>
</organism>
<dbReference type="PANTHER" id="PTHR30283:SF4">
    <property type="entry name" value="PEROXIDE STRESS RESISTANCE PROTEIN YAAA"/>
    <property type="match status" value="1"/>
</dbReference>
<dbReference type="KEGG" id="bsed:DN745_08915"/>
<dbReference type="InterPro" id="IPR005583">
    <property type="entry name" value="YaaA"/>
</dbReference>
<dbReference type="Proteomes" id="UP000249799">
    <property type="component" value="Chromosome"/>
</dbReference>
<dbReference type="AlphaFoldDB" id="A0A2Z4FKN4"/>
<evidence type="ECO:0000313" key="3">
    <source>
        <dbReference type="Proteomes" id="UP000249799"/>
    </source>
</evidence>
<dbReference type="GO" id="GO:0005829">
    <property type="term" value="C:cytosol"/>
    <property type="evidence" value="ECO:0007669"/>
    <property type="project" value="TreeGrafter"/>
</dbReference>
<proteinExistence type="inferred from homology"/>
<reference evidence="2 3" key="1">
    <citation type="submission" date="2018-06" db="EMBL/GenBank/DDBJ databases">
        <title>Lujinxingia sediminis gen. nov. sp. nov., a new facultative anaerobic member of the class Deltaproteobacteria, and proposal of Lujinxingaceae fam. nov.</title>
        <authorList>
            <person name="Guo L.-Y."/>
            <person name="Li C.-M."/>
            <person name="Wang S."/>
            <person name="Du Z.-J."/>
        </authorList>
    </citation>
    <scope>NUCLEOTIDE SEQUENCE [LARGE SCALE GENOMIC DNA]</scope>
    <source>
        <strain evidence="2 3">FA350</strain>
    </source>
</reference>
<evidence type="ECO:0000256" key="1">
    <source>
        <dbReference type="HAMAP-Rule" id="MF_00652"/>
    </source>
</evidence>
<dbReference type="GO" id="GO:0033194">
    <property type="term" value="P:response to hydroperoxide"/>
    <property type="evidence" value="ECO:0007669"/>
    <property type="project" value="TreeGrafter"/>
</dbReference>
<evidence type="ECO:0000313" key="2">
    <source>
        <dbReference type="EMBL" id="AWV89452.1"/>
    </source>
</evidence>
<accession>A0A2Z4FKN4</accession>
<dbReference type="HAMAP" id="MF_00652">
    <property type="entry name" value="UPF0246"/>
    <property type="match status" value="1"/>
</dbReference>